<accession>A0ABV4U6M3</accession>
<dbReference type="Pfam" id="PF13472">
    <property type="entry name" value="Lipase_GDSL_2"/>
    <property type="match status" value="1"/>
</dbReference>
<dbReference type="EC" id="3.1.-.-" evidence="2"/>
<dbReference type="Proteomes" id="UP001575105">
    <property type="component" value="Unassembled WGS sequence"/>
</dbReference>
<dbReference type="GO" id="GO:0016787">
    <property type="term" value="F:hydrolase activity"/>
    <property type="evidence" value="ECO:0007669"/>
    <property type="project" value="UniProtKB-KW"/>
</dbReference>
<reference evidence="2 3" key="1">
    <citation type="submission" date="2024-08" db="EMBL/GenBank/DDBJ databases">
        <title>Whole-genome sequencing of halo(alkali)philic microorganisms from hypersaline lakes.</title>
        <authorList>
            <person name="Sorokin D.Y."/>
            <person name="Merkel A.Y."/>
            <person name="Messina E."/>
            <person name="Yakimov M."/>
        </authorList>
    </citation>
    <scope>NUCLEOTIDE SEQUENCE [LARGE SCALE GENOMIC DNA]</scope>
    <source>
        <strain evidence="2 3">AB-hyl4</strain>
    </source>
</reference>
<dbReference type="InterPro" id="IPR051532">
    <property type="entry name" value="Ester_Hydrolysis_Enzymes"/>
</dbReference>
<dbReference type="EMBL" id="JBGUBD010000007">
    <property type="protein sequence ID" value="MFA9479240.1"/>
    <property type="molecule type" value="Genomic_DNA"/>
</dbReference>
<gene>
    <name evidence="2" type="ORF">ACERK3_13195</name>
</gene>
<feature type="domain" description="SGNH hydrolase-type esterase" evidence="1">
    <location>
        <begin position="12"/>
        <end position="204"/>
    </location>
</feature>
<sequence length="216" mass="23914">MLQPNDVVLFQGDSITDAGRDRGIAEPNHAAAMGRGYALLTASALLVDYAEHELRIFNRGVSGNRVTDLADRWQADCLDLKPTVLSILIGVNDTWHGTGKGEPSKSVPLDKYETVYRDLLEQARKAQPKLRLVLCEPFTLRCGAVTDAWFPEIDQRRAVVQQLARDYDGRFVAFQSAYDAALSEAEPAYWAADGVHPSLAGHQLMARTWLKAIADF</sequence>
<dbReference type="SUPFAM" id="SSF52266">
    <property type="entry name" value="SGNH hydrolase"/>
    <property type="match status" value="1"/>
</dbReference>
<dbReference type="InterPro" id="IPR013830">
    <property type="entry name" value="SGNH_hydro"/>
</dbReference>
<evidence type="ECO:0000259" key="1">
    <source>
        <dbReference type="Pfam" id="PF13472"/>
    </source>
</evidence>
<dbReference type="PANTHER" id="PTHR30383:SF5">
    <property type="entry name" value="SGNH HYDROLASE-TYPE ESTERASE DOMAIN-CONTAINING PROTEIN"/>
    <property type="match status" value="1"/>
</dbReference>
<keyword evidence="3" id="KW-1185">Reference proteome</keyword>
<protein>
    <submittedName>
        <fullName evidence="2">SGNH/GDSL hydrolase family protein</fullName>
        <ecNumber evidence="2">3.1.-.-</ecNumber>
    </submittedName>
</protein>
<dbReference type="CDD" id="cd01834">
    <property type="entry name" value="SGNH_hydrolase_like_2"/>
    <property type="match status" value="1"/>
</dbReference>
<dbReference type="PANTHER" id="PTHR30383">
    <property type="entry name" value="THIOESTERASE 1/PROTEASE 1/LYSOPHOSPHOLIPASE L1"/>
    <property type="match status" value="1"/>
</dbReference>
<name>A0ABV4U6M3_9BACT</name>
<proteinExistence type="predicted"/>
<keyword evidence="2" id="KW-0378">Hydrolase</keyword>
<dbReference type="RefSeq" id="WP_425346164.1">
    <property type="nucleotide sequence ID" value="NZ_JBGUBD010000007.1"/>
</dbReference>
<evidence type="ECO:0000313" key="3">
    <source>
        <dbReference type="Proteomes" id="UP001575105"/>
    </source>
</evidence>
<organism evidence="2 3">
    <name type="scientific">Natronomicrosphaera hydrolytica</name>
    <dbReference type="NCBI Taxonomy" id="3242702"/>
    <lineage>
        <taxon>Bacteria</taxon>
        <taxon>Pseudomonadati</taxon>
        <taxon>Planctomycetota</taxon>
        <taxon>Phycisphaerae</taxon>
        <taxon>Phycisphaerales</taxon>
        <taxon>Phycisphaeraceae</taxon>
        <taxon>Natronomicrosphaera</taxon>
    </lineage>
</organism>
<dbReference type="InterPro" id="IPR036514">
    <property type="entry name" value="SGNH_hydro_sf"/>
</dbReference>
<comment type="caution">
    <text evidence="2">The sequence shown here is derived from an EMBL/GenBank/DDBJ whole genome shotgun (WGS) entry which is preliminary data.</text>
</comment>
<evidence type="ECO:0000313" key="2">
    <source>
        <dbReference type="EMBL" id="MFA9479240.1"/>
    </source>
</evidence>
<dbReference type="Gene3D" id="3.40.50.1110">
    <property type="entry name" value="SGNH hydrolase"/>
    <property type="match status" value="1"/>
</dbReference>